<organism evidence="2 3">
    <name type="scientific">Actinosynnema mirum (strain ATCC 29888 / DSM 43827 / JCM 3225 / NBRC 14064 / NCIMB 13271 / NRRL B-12336 / IMRU 3971 / 101)</name>
    <dbReference type="NCBI Taxonomy" id="446462"/>
    <lineage>
        <taxon>Bacteria</taxon>
        <taxon>Bacillati</taxon>
        <taxon>Actinomycetota</taxon>
        <taxon>Actinomycetes</taxon>
        <taxon>Pseudonocardiales</taxon>
        <taxon>Pseudonocardiaceae</taxon>
        <taxon>Actinosynnema</taxon>
    </lineage>
</organism>
<dbReference type="AlphaFoldDB" id="C6WMY7"/>
<evidence type="ECO:0000256" key="1">
    <source>
        <dbReference type="SAM" id="Phobius"/>
    </source>
</evidence>
<keyword evidence="3" id="KW-1185">Reference proteome</keyword>
<protein>
    <submittedName>
        <fullName evidence="2">ABC-type multidrug transport system, permease component</fullName>
    </submittedName>
</protein>
<dbReference type="eggNOG" id="COG0842">
    <property type="taxonomic scope" value="Bacteria"/>
</dbReference>
<feature type="transmembrane region" description="Helical" evidence="1">
    <location>
        <begin position="20"/>
        <end position="39"/>
    </location>
</feature>
<name>C6WMY7_ACTMD</name>
<keyword evidence="1" id="KW-0812">Transmembrane</keyword>
<dbReference type="STRING" id="446462.Amir_4668"/>
<sequence length="146" mass="15126">MNPLQLRVFGVELRDELRGAAVLVLLGTAAALLGTLHASPLALPRLAAVPLLGTIPFTLLSVSVGFQLRANAALFPLAVLSGLWTPIELLPDAVGQLARFLPTYHLARLGLAQLGAGTSGIHLLALLLTGTVAAGVAALSYRHART</sequence>
<accession>C6WMY7</accession>
<evidence type="ECO:0000313" key="3">
    <source>
        <dbReference type="Proteomes" id="UP000002213"/>
    </source>
</evidence>
<dbReference type="HOGENOM" id="CLU_1773426_0_0_11"/>
<dbReference type="OrthoDB" id="63188at2"/>
<gene>
    <name evidence="2" type="ordered locus">Amir_4668</name>
</gene>
<dbReference type="RefSeq" id="WP_015803387.1">
    <property type="nucleotide sequence ID" value="NC_013093.1"/>
</dbReference>
<feature type="transmembrane region" description="Helical" evidence="1">
    <location>
        <begin position="46"/>
        <end position="66"/>
    </location>
</feature>
<keyword evidence="1" id="KW-1133">Transmembrane helix</keyword>
<evidence type="ECO:0000313" key="2">
    <source>
        <dbReference type="EMBL" id="ACU38500.1"/>
    </source>
</evidence>
<dbReference type="KEGG" id="ami:Amir_4668"/>
<dbReference type="EMBL" id="CP001630">
    <property type="protein sequence ID" value="ACU38500.1"/>
    <property type="molecule type" value="Genomic_DNA"/>
</dbReference>
<feature type="transmembrane region" description="Helical" evidence="1">
    <location>
        <begin position="121"/>
        <end position="141"/>
    </location>
</feature>
<dbReference type="Proteomes" id="UP000002213">
    <property type="component" value="Chromosome"/>
</dbReference>
<proteinExistence type="predicted"/>
<reference evidence="2 3" key="1">
    <citation type="journal article" date="2009" name="Stand. Genomic Sci.">
        <title>Complete genome sequence of Actinosynnema mirum type strain (101).</title>
        <authorList>
            <person name="Land M."/>
            <person name="Lapidus A."/>
            <person name="Mayilraj S."/>
            <person name="Chen F."/>
            <person name="Copeland A."/>
            <person name="Del Rio T.G."/>
            <person name="Nolan M."/>
            <person name="Lucas S."/>
            <person name="Tice H."/>
            <person name="Cheng J.F."/>
            <person name="Chertkov O."/>
            <person name="Bruce D."/>
            <person name="Goodwin L."/>
            <person name="Pitluck S."/>
            <person name="Rohde M."/>
            <person name="Goker M."/>
            <person name="Pati A."/>
            <person name="Ivanova N."/>
            <person name="Mavromatis K."/>
            <person name="Chen A."/>
            <person name="Palaniappan K."/>
            <person name="Hauser L."/>
            <person name="Chang Y.J."/>
            <person name="Jeffries C.C."/>
            <person name="Brettin T."/>
            <person name="Detter J.C."/>
            <person name="Han C."/>
            <person name="Chain P."/>
            <person name="Tindall B.J."/>
            <person name="Bristow J."/>
            <person name="Eisen J.A."/>
            <person name="Markowitz V."/>
            <person name="Hugenholtz P."/>
            <person name="Kyrpides N.C."/>
            <person name="Klenk H.P."/>
        </authorList>
    </citation>
    <scope>NUCLEOTIDE SEQUENCE [LARGE SCALE GENOMIC DNA]</scope>
    <source>
        <strain evidence="3">ATCC 29888 / DSM 43827 / JCM 3225 / NBRC 14064 / NCIMB 13271 / NRRL B-12336 / IMRU 3971 / 101</strain>
    </source>
</reference>
<keyword evidence="1" id="KW-0472">Membrane</keyword>